<evidence type="ECO:0000256" key="18">
    <source>
        <dbReference type="PIRSR" id="PIRSR000894-1"/>
    </source>
</evidence>
<evidence type="ECO:0000256" key="15">
    <source>
        <dbReference type="ARBA" id="ARBA00043788"/>
    </source>
</evidence>
<comment type="catalytic activity">
    <reaction evidence="12">
        <text>1D-myo-inositol 1,2-bisphosphate + H2O = 1D-myo-inositol 2-phosphate + phosphate</text>
        <dbReference type="Rhea" id="RHEA:77135"/>
        <dbReference type="ChEBI" id="CHEBI:15377"/>
        <dbReference type="ChEBI" id="CHEBI:43474"/>
        <dbReference type="ChEBI" id="CHEBI:84142"/>
        <dbReference type="ChEBI" id="CHEBI:195539"/>
    </reaction>
    <physiologicalReaction direction="left-to-right" evidence="12">
        <dbReference type="Rhea" id="RHEA:77136"/>
    </physiologicalReaction>
</comment>
<dbReference type="CDD" id="cd07061">
    <property type="entry name" value="HP_HAP_like"/>
    <property type="match status" value="1"/>
</dbReference>
<dbReference type="GO" id="GO:0016158">
    <property type="term" value="F:inositol hexakisphosphate 3-phosphatase activity"/>
    <property type="evidence" value="ECO:0007669"/>
    <property type="project" value="UniProtKB-EC"/>
</dbReference>
<evidence type="ECO:0000256" key="7">
    <source>
        <dbReference type="ARBA" id="ARBA00023157"/>
    </source>
</evidence>
<dbReference type="AlphaFoldDB" id="A0AAN6UKL6"/>
<dbReference type="GO" id="GO:0003993">
    <property type="term" value="F:acid phosphatase activity"/>
    <property type="evidence" value="ECO:0007669"/>
    <property type="project" value="TreeGrafter"/>
</dbReference>
<evidence type="ECO:0000256" key="6">
    <source>
        <dbReference type="ARBA" id="ARBA00022801"/>
    </source>
</evidence>
<evidence type="ECO:0000256" key="14">
    <source>
        <dbReference type="ARBA" id="ARBA00043748"/>
    </source>
</evidence>
<evidence type="ECO:0000256" key="17">
    <source>
        <dbReference type="ARBA" id="ARBA00044262"/>
    </source>
</evidence>
<feature type="transmembrane region" description="Helical" evidence="20">
    <location>
        <begin position="40"/>
        <end position="58"/>
    </location>
</feature>
<evidence type="ECO:0000256" key="5">
    <source>
        <dbReference type="ARBA" id="ARBA00022525"/>
    </source>
</evidence>
<evidence type="ECO:0000256" key="12">
    <source>
        <dbReference type="ARBA" id="ARBA00043675"/>
    </source>
</evidence>
<accession>A0AAN6UKL6</accession>
<dbReference type="PROSITE" id="PS00616">
    <property type="entry name" value="HIS_ACID_PHOSPHAT_1"/>
    <property type="match status" value="1"/>
</dbReference>
<dbReference type="EC" id="3.1.3.8" evidence="4"/>
<evidence type="ECO:0000256" key="9">
    <source>
        <dbReference type="ARBA" id="ARBA00041857"/>
    </source>
</evidence>
<dbReference type="EMBL" id="MU853408">
    <property type="protein sequence ID" value="KAK4134757.1"/>
    <property type="molecule type" value="Genomic_DNA"/>
</dbReference>
<name>A0AAN6UKL6_9PEZI</name>
<gene>
    <name evidence="21" type="ORF">BT67DRAFT_380048</name>
</gene>
<comment type="catalytic activity">
    <reaction evidence="13">
        <text>1D-myo-inositol 1,2,6-trisphosphate + H2O = 1D-myo-inositol 1,2-bisphosphate + phosphate</text>
        <dbReference type="Rhea" id="RHEA:77131"/>
        <dbReference type="ChEBI" id="CHEBI:15377"/>
        <dbReference type="ChEBI" id="CHEBI:43474"/>
        <dbReference type="ChEBI" id="CHEBI:195537"/>
        <dbReference type="ChEBI" id="CHEBI:195539"/>
    </reaction>
    <physiologicalReaction direction="left-to-right" evidence="13">
        <dbReference type="Rhea" id="RHEA:77132"/>
    </physiologicalReaction>
</comment>
<evidence type="ECO:0000256" key="16">
    <source>
        <dbReference type="ARBA" id="ARBA00044106"/>
    </source>
</evidence>
<keyword evidence="7 19" id="KW-1015">Disulfide bond</keyword>
<sequence>MDAVSSFFRRGSRYSPLPTNALAEQPEGETRYRRRRRVKLAAGVLILVVVGYLATASLRSETRECDTPEQGFQCNNAVSHSWGQYSPYFTVPSVIDASVPEGCELTFAQILSRHGARAPTINRAAEYDALVRRIHHAVTKYGPGYEFLRAYNYTLGADDLTPMGEQQMVNSGVKFYHRYRSLASKTAPFVRAGDQGRVVNSARNWTRGFHEALVRDGTSPSPKPSFPYAILAIPETPETNNTLHHGLCTAFESGPYSAVGSAAQAVFRAVFAPPITARLNANLGDANLGDTDAIALMDLCPFTTVALTPPAGKLPPFCALFTPDEWHSYDYYQSLGKWYGFGRGNPLGPTQGVGFVNELLARLTGEPVRDATCSNATLNGDAATFPLGRALYADFSHDNDMMAVLAALGVYAAAGMPDNTTRRGPAESAGFAASWAVPFAARVYVEKMRCRGVDEEMVRVLVNDRVVGLPGCGVDVWGRCALGRFVESMAFARGNGRWDWCFA</sequence>
<evidence type="ECO:0000256" key="19">
    <source>
        <dbReference type="PIRSR" id="PIRSR000894-2"/>
    </source>
</evidence>
<evidence type="ECO:0000256" key="4">
    <source>
        <dbReference type="ARBA" id="ARBA00012632"/>
    </source>
</evidence>
<evidence type="ECO:0000256" key="11">
    <source>
        <dbReference type="ARBA" id="ARBA00043670"/>
    </source>
</evidence>
<keyword evidence="20" id="KW-0472">Membrane</keyword>
<feature type="disulfide bond" evidence="19">
    <location>
        <begin position="300"/>
        <end position="318"/>
    </location>
</feature>
<keyword evidence="20" id="KW-0812">Transmembrane</keyword>
<evidence type="ECO:0000256" key="20">
    <source>
        <dbReference type="SAM" id="Phobius"/>
    </source>
</evidence>
<dbReference type="GO" id="GO:0005576">
    <property type="term" value="C:extracellular region"/>
    <property type="evidence" value="ECO:0007669"/>
    <property type="project" value="UniProtKB-SubCell"/>
</dbReference>
<dbReference type="Pfam" id="PF00328">
    <property type="entry name" value="His_Phos_2"/>
    <property type="match status" value="1"/>
</dbReference>
<feature type="active site" description="Nucleophile" evidence="18">
    <location>
        <position position="114"/>
    </location>
</feature>
<dbReference type="PANTHER" id="PTHR20963:SF24">
    <property type="entry name" value="3-PHYTASE B"/>
    <property type="match status" value="1"/>
</dbReference>
<dbReference type="PANTHER" id="PTHR20963">
    <property type="entry name" value="MULTIPLE INOSITOL POLYPHOSPHATE PHOSPHATASE-RELATED"/>
    <property type="match status" value="1"/>
</dbReference>
<evidence type="ECO:0000256" key="3">
    <source>
        <dbReference type="ARBA" id="ARBA00011245"/>
    </source>
</evidence>
<keyword evidence="8" id="KW-0325">Glycoprotein</keyword>
<comment type="similarity">
    <text evidence="2">Belongs to the histidine acid phosphatase family.</text>
</comment>
<keyword evidence="22" id="KW-1185">Reference proteome</keyword>
<dbReference type="InterPro" id="IPR016274">
    <property type="entry name" value="Histidine_acid_Pase_euk"/>
</dbReference>
<evidence type="ECO:0000256" key="2">
    <source>
        <dbReference type="ARBA" id="ARBA00005375"/>
    </source>
</evidence>
<evidence type="ECO:0000313" key="21">
    <source>
        <dbReference type="EMBL" id="KAK4134757.1"/>
    </source>
</evidence>
<dbReference type="Gene3D" id="3.40.50.1240">
    <property type="entry name" value="Phosphoglycerate mutase-like"/>
    <property type="match status" value="1"/>
</dbReference>
<proteinExistence type="inferred from homology"/>
<feature type="disulfide bond" evidence="19">
    <location>
        <begin position="65"/>
        <end position="74"/>
    </location>
</feature>
<dbReference type="Proteomes" id="UP001304895">
    <property type="component" value="Unassembled WGS sequence"/>
</dbReference>
<dbReference type="PROSITE" id="PS00778">
    <property type="entry name" value="HIS_ACID_PHOSPHAT_2"/>
    <property type="match status" value="1"/>
</dbReference>
<evidence type="ECO:0000256" key="1">
    <source>
        <dbReference type="ARBA" id="ARBA00004613"/>
    </source>
</evidence>
<feature type="disulfide bond" evidence="19">
    <location>
        <begin position="248"/>
        <end position="501"/>
    </location>
</feature>
<comment type="catalytic activity">
    <reaction evidence="14">
        <text>1D-myo-inositol 1,2,4,5,6-pentakisphosphate + H2O = 1D-myo-inositol 1,2,5,6-tetrakisphosphate + phosphate</text>
        <dbReference type="Rhea" id="RHEA:77115"/>
        <dbReference type="ChEBI" id="CHEBI:15377"/>
        <dbReference type="ChEBI" id="CHEBI:43474"/>
        <dbReference type="ChEBI" id="CHEBI:57798"/>
        <dbReference type="ChEBI" id="CHEBI:195535"/>
    </reaction>
    <physiologicalReaction direction="left-to-right" evidence="14">
        <dbReference type="Rhea" id="RHEA:77116"/>
    </physiologicalReaction>
</comment>
<dbReference type="SUPFAM" id="SSF53254">
    <property type="entry name" value="Phosphoglycerate mutase-like"/>
    <property type="match status" value="1"/>
</dbReference>
<organism evidence="21 22">
    <name type="scientific">Trichocladium antarcticum</name>
    <dbReference type="NCBI Taxonomy" id="1450529"/>
    <lineage>
        <taxon>Eukaryota</taxon>
        <taxon>Fungi</taxon>
        <taxon>Dikarya</taxon>
        <taxon>Ascomycota</taxon>
        <taxon>Pezizomycotina</taxon>
        <taxon>Sordariomycetes</taxon>
        <taxon>Sordariomycetidae</taxon>
        <taxon>Sordariales</taxon>
        <taxon>Chaetomiaceae</taxon>
        <taxon>Trichocladium</taxon>
    </lineage>
</organism>
<reference evidence="21" key="2">
    <citation type="submission" date="2023-05" db="EMBL/GenBank/DDBJ databases">
        <authorList>
            <consortium name="Lawrence Berkeley National Laboratory"/>
            <person name="Steindorff A."/>
            <person name="Hensen N."/>
            <person name="Bonometti L."/>
            <person name="Westerberg I."/>
            <person name="Brannstrom I.O."/>
            <person name="Guillou S."/>
            <person name="Cros-Aarteil S."/>
            <person name="Calhoun S."/>
            <person name="Haridas S."/>
            <person name="Kuo A."/>
            <person name="Mondo S."/>
            <person name="Pangilinan J."/>
            <person name="Riley R."/>
            <person name="Labutti K."/>
            <person name="Andreopoulos B."/>
            <person name="Lipzen A."/>
            <person name="Chen C."/>
            <person name="Yanf M."/>
            <person name="Daum C."/>
            <person name="Ng V."/>
            <person name="Clum A."/>
            <person name="Ohm R."/>
            <person name="Martin F."/>
            <person name="Silar P."/>
            <person name="Natvig D."/>
            <person name="Lalanne C."/>
            <person name="Gautier V."/>
            <person name="Ament-Velasquez S.L."/>
            <person name="Kruys A."/>
            <person name="Hutchinson M.I."/>
            <person name="Powell A.J."/>
            <person name="Barry K."/>
            <person name="Miller A.N."/>
            <person name="Grigoriev I.V."/>
            <person name="Debuchy R."/>
            <person name="Gladieux P."/>
            <person name="Thoren M.H."/>
            <person name="Johannesson H."/>
        </authorList>
    </citation>
    <scope>NUCLEOTIDE SEQUENCE</scope>
    <source>
        <strain evidence="21">CBS 123565</strain>
    </source>
</reference>
<keyword evidence="20" id="KW-1133">Transmembrane helix</keyword>
<feature type="disulfide bond" evidence="19">
    <location>
        <begin position="472"/>
        <end position="480"/>
    </location>
</feature>
<comment type="subunit">
    <text evidence="3">Monomer.</text>
</comment>
<reference evidence="21" key="1">
    <citation type="journal article" date="2023" name="Mol. Phylogenet. Evol.">
        <title>Genome-scale phylogeny and comparative genomics of the fungal order Sordariales.</title>
        <authorList>
            <person name="Hensen N."/>
            <person name="Bonometti L."/>
            <person name="Westerberg I."/>
            <person name="Brannstrom I.O."/>
            <person name="Guillou S."/>
            <person name="Cros-Aarteil S."/>
            <person name="Calhoun S."/>
            <person name="Haridas S."/>
            <person name="Kuo A."/>
            <person name="Mondo S."/>
            <person name="Pangilinan J."/>
            <person name="Riley R."/>
            <person name="LaButti K."/>
            <person name="Andreopoulos B."/>
            <person name="Lipzen A."/>
            <person name="Chen C."/>
            <person name="Yan M."/>
            <person name="Daum C."/>
            <person name="Ng V."/>
            <person name="Clum A."/>
            <person name="Steindorff A."/>
            <person name="Ohm R.A."/>
            <person name="Martin F."/>
            <person name="Silar P."/>
            <person name="Natvig D.O."/>
            <person name="Lalanne C."/>
            <person name="Gautier V."/>
            <person name="Ament-Velasquez S.L."/>
            <person name="Kruys A."/>
            <person name="Hutchinson M.I."/>
            <person name="Powell A.J."/>
            <person name="Barry K."/>
            <person name="Miller A.N."/>
            <person name="Grigoriev I.V."/>
            <person name="Debuchy R."/>
            <person name="Gladieux P."/>
            <person name="Hiltunen Thoren M."/>
            <person name="Johannesson H."/>
        </authorList>
    </citation>
    <scope>NUCLEOTIDE SEQUENCE</scope>
    <source>
        <strain evidence="21">CBS 123565</strain>
    </source>
</reference>
<comment type="caution">
    <text evidence="21">The sequence shown here is derived from an EMBL/GenBank/DDBJ whole genome shotgun (WGS) entry which is preliminary data.</text>
</comment>
<evidence type="ECO:0000256" key="10">
    <source>
        <dbReference type="ARBA" id="ARBA00042300"/>
    </source>
</evidence>
<dbReference type="InterPro" id="IPR033379">
    <property type="entry name" value="Acid_Pase_AS"/>
</dbReference>
<dbReference type="PIRSF" id="PIRSF000894">
    <property type="entry name" value="Acid_phosphatase"/>
    <property type="match status" value="1"/>
</dbReference>
<keyword evidence="5" id="KW-0964">Secreted</keyword>
<comment type="catalytic activity">
    <reaction evidence="11">
        <text>1D-myo-inositol 1,2,5,6-tetrakisphosphate + H2O = 1D-myo-inositol 1,2,6-trisphosphate + phosphate</text>
        <dbReference type="Rhea" id="RHEA:77119"/>
        <dbReference type="ChEBI" id="CHEBI:15377"/>
        <dbReference type="ChEBI" id="CHEBI:43474"/>
        <dbReference type="ChEBI" id="CHEBI:195535"/>
        <dbReference type="ChEBI" id="CHEBI:195537"/>
    </reaction>
    <physiologicalReaction direction="left-to-right" evidence="11">
        <dbReference type="Rhea" id="RHEA:77120"/>
    </physiologicalReaction>
</comment>
<comment type="subcellular location">
    <subcellularLocation>
        <location evidence="1">Secreted</location>
    </subcellularLocation>
</comment>
<evidence type="ECO:0000256" key="8">
    <source>
        <dbReference type="ARBA" id="ARBA00023180"/>
    </source>
</evidence>
<dbReference type="InterPro" id="IPR000560">
    <property type="entry name" value="His_Pase_clade-2"/>
</dbReference>
<dbReference type="InterPro" id="IPR029033">
    <property type="entry name" value="His_PPase_superfam"/>
</dbReference>
<feature type="disulfide bond" evidence="19">
    <location>
        <begin position="103"/>
        <end position="450"/>
    </location>
</feature>
<keyword evidence="6" id="KW-0378">Hydrolase</keyword>
<evidence type="ECO:0000313" key="22">
    <source>
        <dbReference type="Proteomes" id="UP001304895"/>
    </source>
</evidence>
<comment type="catalytic activity">
    <reaction evidence="15">
        <text>1D-myo-inositol hexakisphosphate + H2O = 1D-myo-inositol 1,2,4,5,6-pentakisphosphate + phosphate</text>
        <dbReference type="Rhea" id="RHEA:16989"/>
        <dbReference type="ChEBI" id="CHEBI:15377"/>
        <dbReference type="ChEBI" id="CHEBI:43474"/>
        <dbReference type="ChEBI" id="CHEBI:57798"/>
        <dbReference type="ChEBI" id="CHEBI:58130"/>
        <dbReference type="EC" id="3.1.3.8"/>
    </reaction>
    <physiologicalReaction direction="left-to-right" evidence="15">
        <dbReference type="Rhea" id="RHEA:16990"/>
    </physiologicalReaction>
</comment>
<feature type="active site" description="Proton donor" evidence="18">
    <location>
        <position position="398"/>
    </location>
</feature>
<protein>
    <recommendedName>
        <fullName evidence="16">Phytase A</fullName>
        <ecNumber evidence="4">3.1.3.8</ecNumber>
    </recommendedName>
    <alternativeName>
        <fullName evidence="17">Histidine acid phosphatase phyA</fullName>
    </alternativeName>
    <alternativeName>
        <fullName evidence="10">Myo-inositol hexakisphosphate phosphohydrolase A</fullName>
    </alternativeName>
    <alternativeName>
        <fullName evidence="9">Myo-inositol-hexaphosphate 3-phosphohydrolase A</fullName>
    </alternativeName>
</protein>
<evidence type="ECO:0000256" key="13">
    <source>
        <dbReference type="ARBA" id="ARBA00043721"/>
    </source>
</evidence>